<feature type="region of interest" description="Disordered" evidence="1">
    <location>
        <begin position="358"/>
        <end position="396"/>
    </location>
</feature>
<gene>
    <name evidence="2" type="ORF">ALEPTO_LOCUS7225</name>
</gene>
<sequence>MAAQNEIQEEFPDLPELVHVPKPITKNTNDDNKVAPNNDKENEPETEHSKEKDNEDAKESRKVTVVDCEETEDNDIKNNEEQAGEKSGSTNVTSETNENTTSIQFDEIGPRDEDADRVYDLSKPISQRVEIAVQRYKKNRKFNAVRNQVFESYMRFGGIETGPKAFQGQGDEEDGEADAEEIRERRAVNFVEEDRVEGMEVDFTYTVTVYLSSYLIDKSGYVYMDQFVEAPIVVISFINYLVNQRVCPEYNDDMQRALTIAKQAKIELPLCKRLAQLTPGRFNKACSLLFGGELFGLLDDPWEGEEKAAKMLGISMSEAKSIFREVTGQEHAAVNLNNKMTRISEEMDVIDIDSHPISTPFDPNVSNSTQDNSTQNNSENDHDTTNPTSTIPIENGANFENVAPNSLYRIYVRKHDHPESVLIPILIGPELAKNVIRGMFITADFYQLNNGVWYWDRVTNVYPTYFLQGDPDSDDDE</sequence>
<feature type="compositionally biased region" description="Acidic residues" evidence="1">
    <location>
        <begin position="170"/>
        <end position="179"/>
    </location>
</feature>
<name>A0A9N9BYE8_9GLOM</name>
<evidence type="ECO:0000256" key="1">
    <source>
        <dbReference type="SAM" id="MobiDB-lite"/>
    </source>
</evidence>
<dbReference type="OrthoDB" id="435402at2759"/>
<dbReference type="InterPro" id="IPR018606">
    <property type="entry name" value="Arb1"/>
</dbReference>
<reference evidence="2" key="1">
    <citation type="submission" date="2021-06" db="EMBL/GenBank/DDBJ databases">
        <authorList>
            <person name="Kallberg Y."/>
            <person name="Tangrot J."/>
            <person name="Rosling A."/>
        </authorList>
    </citation>
    <scope>NUCLEOTIDE SEQUENCE</scope>
    <source>
        <strain evidence="2">FL130A</strain>
    </source>
</reference>
<evidence type="ECO:0000313" key="3">
    <source>
        <dbReference type="Proteomes" id="UP000789508"/>
    </source>
</evidence>
<dbReference type="AlphaFoldDB" id="A0A9N9BYE8"/>
<feature type="compositionally biased region" description="Basic and acidic residues" evidence="1">
    <location>
        <begin position="74"/>
        <end position="84"/>
    </location>
</feature>
<feature type="compositionally biased region" description="Low complexity" evidence="1">
    <location>
        <begin position="89"/>
        <end position="102"/>
    </location>
</feature>
<comment type="caution">
    <text evidence="2">The sequence shown here is derived from an EMBL/GenBank/DDBJ whole genome shotgun (WGS) entry which is preliminary data.</text>
</comment>
<feature type="compositionally biased region" description="Basic and acidic residues" evidence="1">
    <location>
        <begin position="28"/>
        <end position="64"/>
    </location>
</feature>
<feature type="region of interest" description="Disordered" evidence="1">
    <location>
        <begin position="161"/>
        <end position="180"/>
    </location>
</feature>
<proteinExistence type="predicted"/>
<evidence type="ECO:0000313" key="2">
    <source>
        <dbReference type="EMBL" id="CAG8580266.1"/>
    </source>
</evidence>
<keyword evidence="3" id="KW-1185">Reference proteome</keyword>
<accession>A0A9N9BYE8</accession>
<dbReference type="Pfam" id="PF09692">
    <property type="entry name" value="Arb1"/>
    <property type="match status" value="1"/>
</dbReference>
<feature type="region of interest" description="Disordered" evidence="1">
    <location>
        <begin position="1"/>
        <end position="113"/>
    </location>
</feature>
<protein>
    <submittedName>
        <fullName evidence="2">8476_t:CDS:1</fullName>
    </submittedName>
</protein>
<feature type="compositionally biased region" description="Low complexity" evidence="1">
    <location>
        <begin position="364"/>
        <end position="378"/>
    </location>
</feature>
<dbReference type="Proteomes" id="UP000789508">
    <property type="component" value="Unassembled WGS sequence"/>
</dbReference>
<dbReference type="GO" id="GO:0031047">
    <property type="term" value="P:regulatory ncRNA-mediated gene silencing"/>
    <property type="evidence" value="ECO:0007669"/>
    <property type="project" value="InterPro"/>
</dbReference>
<organism evidence="2 3">
    <name type="scientific">Ambispora leptoticha</name>
    <dbReference type="NCBI Taxonomy" id="144679"/>
    <lineage>
        <taxon>Eukaryota</taxon>
        <taxon>Fungi</taxon>
        <taxon>Fungi incertae sedis</taxon>
        <taxon>Mucoromycota</taxon>
        <taxon>Glomeromycotina</taxon>
        <taxon>Glomeromycetes</taxon>
        <taxon>Archaeosporales</taxon>
        <taxon>Ambisporaceae</taxon>
        <taxon>Ambispora</taxon>
    </lineage>
</organism>
<dbReference type="GO" id="GO:0033167">
    <property type="term" value="C:ARC complex"/>
    <property type="evidence" value="ECO:0007669"/>
    <property type="project" value="InterPro"/>
</dbReference>
<dbReference type="EMBL" id="CAJVPS010002987">
    <property type="protein sequence ID" value="CAG8580266.1"/>
    <property type="molecule type" value="Genomic_DNA"/>
</dbReference>